<dbReference type="Proteomes" id="UP000078543">
    <property type="component" value="Unassembled WGS sequence"/>
</dbReference>
<dbReference type="EMBL" id="LWQU01000185">
    <property type="protein sequence ID" value="OAN45359.1"/>
    <property type="molecule type" value="Genomic_DNA"/>
</dbReference>
<dbReference type="InterPro" id="IPR011032">
    <property type="entry name" value="GroES-like_sf"/>
</dbReference>
<dbReference type="Pfam" id="PF08240">
    <property type="entry name" value="ADH_N"/>
    <property type="match status" value="1"/>
</dbReference>
<dbReference type="InterPro" id="IPR051397">
    <property type="entry name" value="Zn-ADH-like_protein"/>
</dbReference>
<dbReference type="InterPro" id="IPR013154">
    <property type="entry name" value="ADH-like_N"/>
</dbReference>
<dbReference type="OrthoDB" id="4190732at2"/>
<dbReference type="PANTHER" id="PTHR43677:SF4">
    <property type="entry name" value="QUINONE OXIDOREDUCTASE-LIKE PROTEIN 2"/>
    <property type="match status" value="1"/>
</dbReference>
<dbReference type="InterPro" id="IPR013149">
    <property type="entry name" value="ADH-like_C"/>
</dbReference>
<dbReference type="InterPro" id="IPR020843">
    <property type="entry name" value="ER"/>
</dbReference>
<accession>A0A178M9D2</accession>
<evidence type="ECO:0000313" key="2">
    <source>
        <dbReference type="EMBL" id="OAN45359.1"/>
    </source>
</evidence>
<dbReference type="AlphaFoldDB" id="A0A178M9D2"/>
<dbReference type="SUPFAM" id="SSF50129">
    <property type="entry name" value="GroES-like"/>
    <property type="match status" value="1"/>
</dbReference>
<feature type="domain" description="Enoyl reductase (ER)" evidence="1">
    <location>
        <begin position="10"/>
        <end position="320"/>
    </location>
</feature>
<reference evidence="2 3" key="1">
    <citation type="submission" date="2016-04" db="EMBL/GenBank/DDBJ databases">
        <title>Draft genome sequence of freshwater magnetotactic bacteria Magnetospirillum marisnigri SP-1 and Magnetospirillum moscoviense BB-1.</title>
        <authorList>
            <person name="Koziaeva V."/>
            <person name="Dziuba M.V."/>
            <person name="Ivanov T.M."/>
            <person name="Kuznetsov B."/>
            <person name="Grouzdev D.S."/>
        </authorList>
    </citation>
    <scope>NUCLEOTIDE SEQUENCE [LARGE SCALE GENOMIC DNA]</scope>
    <source>
        <strain evidence="2 3">BB-1</strain>
    </source>
</reference>
<dbReference type="SMART" id="SM00829">
    <property type="entry name" value="PKS_ER"/>
    <property type="match status" value="1"/>
</dbReference>
<evidence type="ECO:0000259" key="1">
    <source>
        <dbReference type="SMART" id="SM00829"/>
    </source>
</evidence>
<comment type="caution">
    <text evidence="2">The sequence shown here is derived from an EMBL/GenBank/DDBJ whole genome shotgun (WGS) entry which is preliminary data.</text>
</comment>
<protein>
    <submittedName>
        <fullName evidence="2">Zinc-binding dehydrogenase</fullName>
    </submittedName>
</protein>
<evidence type="ECO:0000313" key="3">
    <source>
        <dbReference type="Proteomes" id="UP000078543"/>
    </source>
</evidence>
<dbReference type="Pfam" id="PF00107">
    <property type="entry name" value="ADH_zinc_N"/>
    <property type="match status" value="1"/>
</dbReference>
<organism evidence="2 3">
    <name type="scientific">Magnetospirillum moscoviense</name>
    <dbReference type="NCBI Taxonomy" id="1437059"/>
    <lineage>
        <taxon>Bacteria</taxon>
        <taxon>Pseudomonadati</taxon>
        <taxon>Pseudomonadota</taxon>
        <taxon>Alphaproteobacteria</taxon>
        <taxon>Rhodospirillales</taxon>
        <taxon>Rhodospirillaceae</taxon>
        <taxon>Magnetospirillum</taxon>
    </lineage>
</organism>
<gene>
    <name evidence="2" type="ORF">A6A05_04365</name>
</gene>
<dbReference type="PANTHER" id="PTHR43677">
    <property type="entry name" value="SHORT-CHAIN DEHYDROGENASE/REDUCTASE"/>
    <property type="match status" value="1"/>
</dbReference>
<dbReference type="InterPro" id="IPR036291">
    <property type="entry name" value="NAD(P)-bd_dom_sf"/>
</dbReference>
<name>A0A178M9D2_9PROT</name>
<sequence length="322" mass="32983">MRAIVCPAFGAALEFIDFTTPVPGPGQVLIDVAAAGVNFADSLITAGKYQEPVQPPFVPGMELAGTIAALGDGVTGFAVGDRVMATVTGGAFAEQAVADITDVYHLPDQLDFVTAAGFPVAYGTSHLGLKVKAGLKAGEVLVVHGAAGGVGLTAVEVGRALGATVIGTAGGPDKVKVALDHGADHGIDYKDQDIRARVKELTGGRGADVVYDPVGGQVFDASLRSIAPDGRILVVGFASGTVPQIPANILLVKNVTVIGYYWGAYRKLNPAMVRASMQEALDWWAAGKLFPHVSKTVPLAEAAAAIAMLKSRSATGKVVLTV</sequence>
<dbReference type="Gene3D" id="3.40.50.720">
    <property type="entry name" value="NAD(P)-binding Rossmann-like Domain"/>
    <property type="match status" value="1"/>
</dbReference>
<proteinExistence type="predicted"/>
<keyword evidence="3" id="KW-1185">Reference proteome</keyword>
<dbReference type="CDD" id="cd08241">
    <property type="entry name" value="QOR1"/>
    <property type="match status" value="1"/>
</dbReference>
<dbReference type="GO" id="GO:0016491">
    <property type="term" value="F:oxidoreductase activity"/>
    <property type="evidence" value="ECO:0007669"/>
    <property type="project" value="InterPro"/>
</dbReference>
<dbReference type="RefSeq" id="WP_068504138.1">
    <property type="nucleotide sequence ID" value="NZ_LWQU01000185.1"/>
</dbReference>
<dbReference type="SUPFAM" id="SSF51735">
    <property type="entry name" value="NAD(P)-binding Rossmann-fold domains"/>
    <property type="match status" value="1"/>
</dbReference>
<dbReference type="Gene3D" id="3.90.180.10">
    <property type="entry name" value="Medium-chain alcohol dehydrogenases, catalytic domain"/>
    <property type="match status" value="1"/>
</dbReference>
<dbReference type="STRING" id="1437059.A6A05_04365"/>